<dbReference type="GO" id="GO:0003824">
    <property type="term" value="F:catalytic activity"/>
    <property type="evidence" value="ECO:0007669"/>
    <property type="project" value="InterPro"/>
</dbReference>
<protein>
    <submittedName>
        <fullName evidence="3">Enoyl-CoA hydratase</fullName>
    </submittedName>
</protein>
<reference evidence="3 4" key="1">
    <citation type="submission" date="2017-07" db="EMBL/GenBank/DDBJ databases">
        <title>Draft whole genome sequences of clinical Proprionibacteriaceae strains.</title>
        <authorList>
            <person name="Bernier A.-M."/>
            <person name="Bernard K."/>
            <person name="Domingo M.-C."/>
        </authorList>
    </citation>
    <scope>NUCLEOTIDE SEQUENCE [LARGE SCALE GENOMIC DNA]</scope>
    <source>
        <strain evidence="3 4">NML 030167</strain>
    </source>
</reference>
<evidence type="ECO:0000313" key="4">
    <source>
        <dbReference type="Proteomes" id="UP000215896"/>
    </source>
</evidence>
<dbReference type="InterPro" id="IPR001753">
    <property type="entry name" value="Enoyl-CoA_hydra/iso"/>
</dbReference>
<dbReference type="PROSITE" id="PS00166">
    <property type="entry name" value="ENOYL_COA_HYDRATASE"/>
    <property type="match status" value="1"/>
</dbReference>
<keyword evidence="4" id="KW-1185">Reference proteome</keyword>
<organism evidence="3 4">
    <name type="scientific">Enemella evansiae</name>
    <dbReference type="NCBI Taxonomy" id="2016499"/>
    <lineage>
        <taxon>Bacteria</taxon>
        <taxon>Bacillati</taxon>
        <taxon>Actinomycetota</taxon>
        <taxon>Actinomycetes</taxon>
        <taxon>Propionibacteriales</taxon>
        <taxon>Propionibacteriaceae</taxon>
        <taxon>Enemella</taxon>
    </lineage>
</organism>
<dbReference type="SUPFAM" id="SSF52096">
    <property type="entry name" value="ClpP/crotonase"/>
    <property type="match status" value="1"/>
</dbReference>
<dbReference type="Gene3D" id="3.90.226.10">
    <property type="entry name" value="2-enoyl-CoA Hydratase, Chain A, domain 1"/>
    <property type="match status" value="1"/>
</dbReference>
<evidence type="ECO:0000256" key="1">
    <source>
        <dbReference type="ARBA" id="ARBA00005254"/>
    </source>
</evidence>
<name>A0A255FYD3_9ACTN</name>
<dbReference type="PANTHER" id="PTHR43802">
    <property type="entry name" value="ENOYL-COA HYDRATASE"/>
    <property type="match status" value="1"/>
</dbReference>
<dbReference type="OrthoDB" id="4608673at2"/>
<gene>
    <name evidence="3" type="ORF">CGZ94_19505</name>
</gene>
<accession>A0A255FYD3</accession>
<sequence length="245" mass="26291">MDGGPPVIEHAVSDGIAVITIANPGRFNALTIRMWIELERIVTELSTDPRVLVLVIRGAGDDFSSGFDIHDLPDTDPDRFHPVHLAAEQAIATCPKPVLAAIRGTCVGGGCEIAVAADLRYADPGARFGVTPSRLGIVYPSQPTRRLVELIGVGEARRLLFLGELMDAAWALRVGLVSEVVAEGEDVIDRTMAVARLLTTRSQISIAAAKHYTAGGAERSWPATDYAEGVRAFRERRSPGFPSAR</sequence>
<dbReference type="EMBL" id="NMVO01000018">
    <property type="protein sequence ID" value="OYO08700.1"/>
    <property type="molecule type" value="Genomic_DNA"/>
</dbReference>
<dbReference type="PANTHER" id="PTHR43802:SF1">
    <property type="entry name" value="IP11341P-RELATED"/>
    <property type="match status" value="1"/>
</dbReference>
<dbReference type="AlphaFoldDB" id="A0A255FYD3"/>
<proteinExistence type="inferred from homology"/>
<comment type="caution">
    <text evidence="3">The sequence shown here is derived from an EMBL/GenBank/DDBJ whole genome shotgun (WGS) entry which is preliminary data.</text>
</comment>
<dbReference type="CDD" id="cd06558">
    <property type="entry name" value="crotonase-like"/>
    <property type="match status" value="1"/>
</dbReference>
<evidence type="ECO:0000256" key="2">
    <source>
        <dbReference type="RuleBase" id="RU003707"/>
    </source>
</evidence>
<comment type="similarity">
    <text evidence="1 2">Belongs to the enoyl-CoA hydratase/isomerase family.</text>
</comment>
<evidence type="ECO:0000313" key="3">
    <source>
        <dbReference type="EMBL" id="OYO08700.1"/>
    </source>
</evidence>
<dbReference type="Proteomes" id="UP000215896">
    <property type="component" value="Unassembled WGS sequence"/>
</dbReference>
<dbReference type="Pfam" id="PF00378">
    <property type="entry name" value="ECH_1"/>
    <property type="match status" value="1"/>
</dbReference>
<dbReference type="InterPro" id="IPR029045">
    <property type="entry name" value="ClpP/crotonase-like_dom_sf"/>
</dbReference>
<dbReference type="InterPro" id="IPR018376">
    <property type="entry name" value="Enoyl-CoA_hyd/isom_CS"/>
</dbReference>